<dbReference type="GO" id="GO:0005524">
    <property type="term" value="F:ATP binding"/>
    <property type="evidence" value="ECO:0007669"/>
    <property type="project" value="UniProtKB-UniRule"/>
</dbReference>
<sequence length="144" mass="16079">MKKIMLIGQVGCGKTSLTQALNNEKVEYKKTQAMEYSNLVIDTPGEYIENRNYYNALITEAVDADVIGLIQPCDKELSVFPPSFGSIFPKPVIGIITKVDLCDKDIKASEEYLIEAGAEEIFKVSVIENLGIENIKSYLHWNNS</sequence>
<name>A0A934M3U5_9CLOT</name>
<dbReference type="InterPro" id="IPR027417">
    <property type="entry name" value="P-loop_NTPase"/>
</dbReference>
<dbReference type="Gene3D" id="3.40.50.300">
    <property type="entry name" value="P-loop containing nucleotide triphosphate hydrolases"/>
    <property type="match status" value="1"/>
</dbReference>
<dbReference type="GO" id="GO:0006576">
    <property type="term" value="P:biogenic amine metabolic process"/>
    <property type="evidence" value="ECO:0007669"/>
    <property type="project" value="InterPro"/>
</dbReference>
<accession>A0A934M3U5</accession>
<dbReference type="PANTHER" id="PTHR40453:SF1">
    <property type="entry name" value="PROTEIN YOEF"/>
    <property type="match status" value="1"/>
</dbReference>
<gene>
    <name evidence="2" type="ORF">I6U51_04400</name>
</gene>
<protein>
    <submittedName>
        <fullName evidence="2">EutP/PduV family microcompartment system protein</fullName>
    </submittedName>
</protein>
<dbReference type="PIRSF" id="PIRSF036409">
    <property type="entry name" value="EutP_PduV"/>
    <property type="match status" value="1"/>
</dbReference>
<proteinExistence type="inferred from homology"/>
<evidence type="ECO:0000256" key="1">
    <source>
        <dbReference type="PIRNR" id="PIRNR036409"/>
    </source>
</evidence>
<dbReference type="Pfam" id="PF10662">
    <property type="entry name" value="PduV-EutP"/>
    <property type="match status" value="1"/>
</dbReference>
<evidence type="ECO:0000313" key="3">
    <source>
        <dbReference type="Proteomes" id="UP000622687"/>
    </source>
</evidence>
<dbReference type="AlphaFoldDB" id="A0A934M3U5"/>
<comment type="similarity">
    <text evidence="1">Belongs to the EutP/PduV family.</text>
</comment>
<keyword evidence="3" id="KW-1185">Reference proteome</keyword>
<organism evidence="2 3">
    <name type="scientific">Clostridium aciditolerans</name>
    <dbReference type="NCBI Taxonomy" id="339861"/>
    <lineage>
        <taxon>Bacteria</taxon>
        <taxon>Bacillati</taxon>
        <taxon>Bacillota</taxon>
        <taxon>Clostridia</taxon>
        <taxon>Eubacteriales</taxon>
        <taxon>Clostridiaceae</taxon>
        <taxon>Clostridium</taxon>
    </lineage>
</organism>
<keyword evidence="1" id="KW-0547">Nucleotide-binding</keyword>
<dbReference type="RefSeq" id="WP_211141382.1">
    <property type="nucleotide sequence ID" value="NZ_JAEEGB010000005.1"/>
</dbReference>
<dbReference type="Proteomes" id="UP000622687">
    <property type="component" value="Unassembled WGS sequence"/>
</dbReference>
<dbReference type="SUPFAM" id="SSF52540">
    <property type="entry name" value="P-loop containing nucleoside triphosphate hydrolases"/>
    <property type="match status" value="1"/>
</dbReference>
<reference evidence="2" key="1">
    <citation type="submission" date="2020-12" db="EMBL/GenBank/DDBJ databases">
        <title>Clostridium thailandense sp. nov., a novel acetogenic bacterium isolated from peat land soil in Thailand.</title>
        <authorList>
            <person name="Chaikitkaew S."/>
            <person name="Birkeland N.K."/>
        </authorList>
    </citation>
    <scope>NUCLEOTIDE SEQUENCE</scope>
    <source>
        <strain evidence="2">DSM 17425</strain>
    </source>
</reference>
<dbReference type="EMBL" id="JAEEGB010000005">
    <property type="protein sequence ID" value="MBI6871948.1"/>
    <property type="molecule type" value="Genomic_DNA"/>
</dbReference>
<evidence type="ECO:0000313" key="2">
    <source>
        <dbReference type="EMBL" id="MBI6871948.1"/>
    </source>
</evidence>
<dbReference type="InterPro" id="IPR012381">
    <property type="entry name" value="EutP_PduV"/>
</dbReference>
<dbReference type="CDD" id="cd00882">
    <property type="entry name" value="Ras_like_GTPase"/>
    <property type="match status" value="1"/>
</dbReference>
<dbReference type="PANTHER" id="PTHR40453">
    <property type="entry name" value="PROTEIN YOEF"/>
    <property type="match status" value="1"/>
</dbReference>
<dbReference type="NCBIfam" id="TIGR02528">
    <property type="entry name" value="EutP"/>
    <property type="match status" value="1"/>
</dbReference>
<comment type="caution">
    <text evidence="2">The sequence shown here is derived from an EMBL/GenBank/DDBJ whole genome shotgun (WGS) entry which is preliminary data.</text>
</comment>